<comment type="caution">
    <text evidence="2">The sequence shown here is derived from an EMBL/GenBank/DDBJ whole genome shotgun (WGS) entry which is preliminary data.</text>
</comment>
<dbReference type="GeneID" id="95975347"/>
<dbReference type="Proteomes" id="UP001562354">
    <property type="component" value="Unassembled WGS sequence"/>
</dbReference>
<organism evidence="2 3">
    <name type="scientific">Neodothiora populina</name>
    <dbReference type="NCBI Taxonomy" id="2781224"/>
    <lineage>
        <taxon>Eukaryota</taxon>
        <taxon>Fungi</taxon>
        <taxon>Dikarya</taxon>
        <taxon>Ascomycota</taxon>
        <taxon>Pezizomycotina</taxon>
        <taxon>Dothideomycetes</taxon>
        <taxon>Dothideomycetidae</taxon>
        <taxon>Dothideales</taxon>
        <taxon>Dothioraceae</taxon>
        <taxon>Neodothiora</taxon>
    </lineage>
</organism>
<evidence type="ECO:0000256" key="1">
    <source>
        <dbReference type="SAM" id="MobiDB-lite"/>
    </source>
</evidence>
<accession>A0ABR3PPN8</accession>
<dbReference type="EMBL" id="JBFMKM010000001">
    <property type="protein sequence ID" value="KAL1311523.1"/>
    <property type="molecule type" value="Genomic_DNA"/>
</dbReference>
<dbReference type="InterPro" id="IPR009959">
    <property type="entry name" value="Cyclase_SnoaL-like"/>
</dbReference>
<dbReference type="SUPFAM" id="SSF54427">
    <property type="entry name" value="NTF2-like"/>
    <property type="match status" value="1"/>
</dbReference>
<proteinExistence type="predicted"/>
<evidence type="ECO:0000313" key="3">
    <source>
        <dbReference type="Proteomes" id="UP001562354"/>
    </source>
</evidence>
<feature type="compositionally biased region" description="Polar residues" evidence="1">
    <location>
        <begin position="363"/>
        <end position="373"/>
    </location>
</feature>
<name>A0ABR3PPN8_9PEZI</name>
<feature type="region of interest" description="Disordered" evidence="1">
    <location>
        <begin position="363"/>
        <end position="387"/>
    </location>
</feature>
<evidence type="ECO:0000313" key="2">
    <source>
        <dbReference type="EMBL" id="KAL1311523.1"/>
    </source>
</evidence>
<keyword evidence="3" id="KW-1185">Reference proteome</keyword>
<evidence type="ECO:0008006" key="4">
    <source>
        <dbReference type="Google" id="ProtNLM"/>
    </source>
</evidence>
<dbReference type="PANTHER" id="PTHR38436:SF3">
    <property type="entry name" value="CARBOXYMETHYLENEBUTENOLIDASE-RELATED"/>
    <property type="match status" value="1"/>
</dbReference>
<reference evidence="2 3" key="1">
    <citation type="submission" date="2024-07" db="EMBL/GenBank/DDBJ databases">
        <title>Draft sequence of the Neodothiora populina.</title>
        <authorList>
            <person name="Drown D.D."/>
            <person name="Schuette U.S."/>
            <person name="Buechlein A.B."/>
            <person name="Rusch D.R."/>
            <person name="Winton L.W."/>
            <person name="Adams G.A."/>
        </authorList>
    </citation>
    <scope>NUCLEOTIDE SEQUENCE [LARGE SCALE GENOMIC DNA]</scope>
    <source>
        <strain evidence="2 3">CPC 39397</strain>
    </source>
</reference>
<dbReference type="InterPro" id="IPR032710">
    <property type="entry name" value="NTF2-like_dom_sf"/>
</dbReference>
<dbReference type="Gene3D" id="3.10.450.50">
    <property type="match status" value="1"/>
</dbReference>
<protein>
    <recommendedName>
        <fullName evidence="4">Dienelactone hydrolase</fullName>
    </recommendedName>
</protein>
<gene>
    <name evidence="2" type="ORF">AAFC00_001644</name>
</gene>
<dbReference type="RefSeq" id="XP_069204372.1">
    <property type="nucleotide sequence ID" value="XM_069340854.1"/>
</dbReference>
<sequence length="387" mass="43759">MSASARQAGNTGGGFLKFNSKPPRIYLTSEDPDFDPFTIQQWKSEGFDVQYLPFDGDLKVFKNQLMHIGDDLEIGEHYALIAYESAATAALDACIKPHHHMVALIAYYPTTVPAPKVTFPQQMELLIHLAGTQGFGSAHRNYIYPDTEVGFAESDLDEYERVSANLAWSRTLATIRKAFRIDVDLEPLWDEYLGSEFERRDAVRALSTMVEEPCVNHVPTLTGGIGRKELFRFYQDHFVNQNPPMKMRLISRTIGVDRVVDEMVISFRHTQRMDWILPDVPPTNKFVQVAMVCVAAVRGGKLDKESLYWDQASVLVQIGLLNPKLVPDSMKQKGLKRLPVYGVESAQKVLNEQSLASNQLITSWRQARTQPRRQMNGGKSKRPESPD</sequence>
<dbReference type="PANTHER" id="PTHR38436">
    <property type="entry name" value="POLYKETIDE CYCLASE SNOAL-LIKE DOMAIN"/>
    <property type="match status" value="1"/>
</dbReference>